<dbReference type="SUPFAM" id="SSF48403">
    <property type="entry name" value="Ankyrin repeat"/>
    <property type="match status" value="1"/>
</dbReference>
<feature type="repeat" description="ANK" evidence="7">
    <location>
        <begin position="105"/>
        <end position="127"/>
    </location>
</feature>
<protein>
    <recommendedName>
        <fullName evidence="9">PGG domain-containing protein</fullName>
    </recommendedName>
</protein>
<feature type="transmembrane region" description="Helical" evidence="8">
    <location>
        <begin position="395"/>
        <end position="414"/>
    </location>
</feature>
<evidence type="ECO:0000256" key="8">
    <source>
        <dbReference type="SAM" id="Phobius"/>
    </source>
</evidence>
<accession>A0AAD9WSR3</accession>
<comment type="subcellular location">
    <subcellularLocation>
        <location evidence="1">Membrane</location>
        <topology evidence="1">Multi-pass membrane protein</topology>
    </subcellularLocation>
</comment>
<dbReference type="SMART" id="SM00248">
    <property type="entry name" value="ANK"/>
    <property type="match status" value="5"/>
</dbReference>
<evidence type="ECO:0000259" key="9">
    <source>
        <dbReference type="Pfam" id="PF13962"/>
    </source>
</evidence>
<evidence type="ECO:0000313" key="10">
    <source>
        <dbReference type="EMBL" id="KAK2642449.1"/>
    </source>
</evidence>
<dbReference type="Pfam" id="PF00023">
    <property type="entry name" value="Ank"/>
    <property type="match status" value="2"/>
</dbReference>
<keyword evidence="4 8" id="KW-1133">Transmembrane helix</keyword>
<evidence type="ECO:0000256" key="5">
    <source>
        <dbReference type="ARBA" id="ARBA00023043"/>
    </source>
</evidence>
<dbReference type="Gene3D" id="1.25.40.20">
    <property type="entry name" value="Ankyrin repeat-containing domain"/>
    <property type="match status" value="1"/>
</dbReference>
<evidence type="ECO:0000256" key="3">
    <source>
        <dbReference type="ARBA" id="ARBA00022737"/>
    </source>
</evidence>
<feature type="domain" description="PGG" evidence="9">
    <location>
        <begin position="294"/>
        <end position="416"/>
    </location>
</feature>
<gene>
    <name evidence="10" type="ORF">Ddye_024212</name>
</gene>
<evidence type="ECO:0000256" key="6">
    <source>
        <dbReference type="ARBA" id="ARBA00023136"/>
    </source>
</evidence>
<keyword evidence="3" id="KW-0677">Repeat</keyword>
<dbReference type="GO" id="GO:0005886">
    <property type="term" value="C:plasma membrane"/>
    <property type="evidence" value="ECO:0007669"/>
    <property type="project" value="TreeGrafter"/>
</dbReference>
<feature type="transmembrane region" description="Helical" evidence="8">
    <location>
        <begin position="434"/>
        <end position="453"/>
    </location>
</feature>
<keyword evidence="5 7" id="KW-0040">ANK repeat</keyword>
<evidence type="ECO:0000256" key="4">
    <source>
        <dbReference type="ARBA" id="ARBA00022989"/>
    </source>
</evidence>
<dbReference type="EMBL" id="JANJYI010000007">
    <property type="protein sequence ID" value="KAK2642449.1"/>
    <property type="molecule type" value="Genomic_DNA"/>
</dbReference>
<organism evidence="10 11">
    <name type="scientific">Dipteronia dyeriana</name>
    <dbReference type="NCBI Taxonomy" id="168575"/>
    <lineage>
        <taxon>Eukaryota</taxon>
        <taxon>Viridiplantae</taxon>
        <taxon>Streptophyta</taxon>
        <taxon>Embryophyta</taxon>
        <taxon>Tracheophyta</taxon>
        <taxon>Spermatophyta</taxon>
        <taxon>Magnoliopsida</taxon>
        <taxon>eudicotyledons</taxon>
        <taxon>Gunneridae</taxon>
        <taxon>Pentapetalae</taxon>
        <taxon>rosids</taxon>
        <taxon>malvids</taxon>
        <taxon>Sapindales</taxon>
        <taxon>Sapindaceae</taxon>
        <taxon>Hippocastanoideae</taxon>
        <taxon>Acereae</taxon>
        <taxon>Dipteronia</taxon>
    </lineage>
</organism>
<dbReference type="AlphaFoldDB" id="A0AAD9WSR3"/>
<keyword evidence="6 8" id="KW-0472">Membrane</keyword>
<dbReference type="Pfam" id="PF13962">
    <property type="entry name" value="PGG"/>
    <property type="match status" value="1"/>
</dbReference>
<evidence type="ECO:0000256" key="2">
    <source>
        <dbReference type="ARBA" id="ARBA00022692"/>
    </source>
</evidence>
<proteinExistence type="predicted"/>
<name>A0AAD9WSR3_9ROSI</name>
<evidence type="ECO:0000256" key="1">
    <source>
        <dbReference type="ARBA" id="ARBA00004141"/>
    </source>
</evidence>
<dbReference type="PROSITE" id="PS50297">
    <property type="entry name" value="ANK_REP_REGION"/>
    <property type="match status" value="2"/>
</dbReference>
<feature type="transmembrane region" description="Helical" evidence="8">
    <location>
        <begin position="361"/>
        <end position="383"/>
    </location>
</feature>
<dbReference type="PANTHER" id="PTHR24186">
    <property type="entry name" value="PROTEIN PHOSPHATASE 1 REGULATORY SUBUNIT"/>
    <property type="match status" value="1"/>
</dbReference>
<dbReference type="InterPro" id="IPR026961">
    <property type="entry name" value="PGG_dom"/>
</dbReference>
<evidence type="ECO:0000256" key="7">
    <source>
        <dbReference type="PROSITE-ProRule" id="PRU00023"/>
    </source>
</evidence>
<dbReference type="InterPro" id="IPR002110">
    <property type="entry name" value="Ankyrin_rpt"/>
</dbReference>
<dbReference type="Pfam" id="PF12796">
    <property type="entry name" value="Ank_2"/>
    <property type="match status" value="1"/>
</dbReference>
<dbReference type="PROSITE" id="PS50088">
    <property type="entry name" value="ANK_REPEAT"/>
    <property type="match status" value="2"/>
</dbReference>
<dbReference type="InterPro" id="IPR036770">
    <property type="entry name" value="Ankyrin_rpt-contain_sf"/>
</dbReference>
<comment type="caution">
    <text evidence="10">The sequence shown here is derived from an EMBL/GenBank/DDBJ whole genome shotgun (WGS) entry which is preliminary data.</text>
</comment>
<sequence length="462" mass="51478">MEIRRIYEAAVEGSVISLLNLLQEDALVLDRFVVGCYSETPLHIASMLGHLDFVQEILNRKPELAGELDFRQSSPLHLATAKGYLEIVKKLVSINPEMCFARDIDGRSPLHIAVVKGHVNILRELVRVRPHAARVLMDQGETILHGCVRYNRLEAMEFLVAAIGDHEFLNSKDDDGNTILHMAVLYKQVEVIKFLITSTTIEVNALNACGFTSLDISMLKKRDFKDWEIRELLRHTIAMNSKDIRLTTTFDLGTTEIARTLKSQENPQINVLLQPDQDTYTGSGIILRKRHNLEWSEKMRSALMVVASLIATMAFQAGVNPPGGLWQDTSHGGGGVATSSTSSKPHTAGYSIFADHHPSSYSVFLACNTIGFVASLSIIVMLISGLQIRRGVYMWILMVVMWVAILSMGLTYHVSIISLASSSKCYNLAMNVQLLWFSLFAVFVGGHLMSLIAKIKNFFENL</sequence>
<keyword evidence="11" id="KW-1185">Reference proteome</keyword>
<dbReference type="PANTHER" id="PTHR24186:SF37">
    <property type="entry name" value="PGG DOMAIN-CONTAINING PROTEIN"/>
    <property type="match status" value="1"/>
</dbReference>
<keyword evidence="2 8" id="KW-0812">Transmembrane</keyword>
<feature type="transmembrane region" description="Helical" evidence="8">
    <location>
        <begin position="299"/>
        <end position="319"/>
    </location>
</feature>
<reference evidence="10" key="1">
    <citation type="journal article" date="2023" name="Plant J.">
        <title>Genome sequences and population genomics provide insights into the demographic history, inbreeding, and mutation load of two 'living fossil' tree species of Dipteronia.</title>
        <authorList>
            <person name="Feng Y."/>
            <person name="Comes H.P."/>
            <person name="Chen J."/>
            <person name="Zhu S."/>
            <person name="Lu R."/>
            <person name="Zhang X."/>
            <person name="Li P."/>
            <person name="Qiu J."/>
            <person name="Olsen K.M."/>
            <person name="Qiu Y."/>
        </authorList>
    </citation>
    <scope>NUCLEOTIDE SEQUENCE</scope>
    <source>
        <strain evidence="10">KIB01</strain>
    </source>
</reference>
<feature type="repeat" description="ANK" evidence="7">
    <location>
        <begin position="175"/>
        <end position="196"/>
    </location>
</feature>
<evidence type="ECO:0000313" key="11">
    <source>
        <dbReference type="Proteomes" id="UP001280121"/>
    </source>
</evidence>
<dbReference type="Proteomes" id="UP001280121">
    <property type="component" value="Unassembled WGS sequence"/>
</dbReference>